<dbReference type="Pfam" id="PF00067">
    <property type="entry name" value="p450"/>
    <property type="match status" value="1"/>
</dbReference>
<dbReference type="SUPFAM" id="SSF48264">
    <property type="entry name" value="Cytochrome P450"/>
    <property type="match status" value="1"/>
</dbReference>
<keyword evidence="8" id="KW-1185">Reference proteome</keyword>
<sequence length="561" mass="62283">MNTLIRLAAAHVTSFYLTTRTSLPVPGLYLTTFLLFLTQFFLTTIYNVVLYPRYLSPLRHIPQPPGSHWLTGHTRKIMREPSGFPAREWVKSVESKGGLIRYSNWGRERVVPCTPAALAEVLVTKNYDFVKPDQLKHGLGRILGRGILLTEGEEHKFQRKNLSPAFAFRHIKEIYPVFWKKSQELAACLAVASKVEAGDAPVKDGDAKHEEHEHAPGTINVGNWSSRATLDIIGLSGMGQDFNSLADPSNKLSQTYANVLRLPPGNILTKILQFAPMFLPHWLLAALPIKRNADLNEATTVIKQTCRELIASKRAVLEKSEKSDDTSHRDILSVALQSNAFDDENLVNQLMTFLVAGHETTATSMIWAIYALCKYPDIQTTLREAIRKSIPSLDSDITAQDIDDCHYLQAFCQEVLRLWPPVSLTLRIAGRDTVIQDQVLPKGTTVLLVPVAVNVSEELWGSDAMEFNPSRWLNADGKCNASGSAKSNYSFLTFLHGPRSCIGQKFAVAEFACLLAAWIGKFNTTFEEGCPHAEGEVQIKGGITAKPAGGLWCNVEEVEGW</sequence>
<dbReference type="PRINTS" id="PR00465">
    <property type="entry name" value="EP450IV"/>
</dbReference>
<comment type="cofactor">
    <cofactor evidence="1 5">
        <name>heme</name>
        <dbReference type="ChEBI" id="CHEBI:30413"/>
    </cofactor>
</comment>
<comment type="caution">
    <text evidence="7">The sequence shown here is derived from an EMBL/GenBank/DDBJ whole genome shotgun (WGS) entry which is preliminary data.</text>
</comment>
<keyword evidence="6" id="KW-1133">Transmembrane helix</keyword>
<dbReference type="FunFam" id="1.10.630.10:FF:000051">
    <property type="entry name" value="Cytochrome P450 monooxygenase (Fum15)"/>
    <property type="match status" value="1"/>
</dbReference>
<dbReference type="PANTHER" id="PTHR24305:SF227">
    <property type="entry name" value="P450, PUTATIVE (EUROFUNG)-RELATED"/>
    <property type="match status" value="1"/>
</dbReference>
<dbReference type="PANTHER" id="PTHR24305">
    <property type="entry name" value="CYTOCHROME P450"/>
    <property type="match status" value="1"/>
</dbReference>
<keyword evidence="5" id="KW-0349">Heme</keyword>
<dbReference type="InterPro" id="IPR002403">
    <property type="entry name" value="Cyt_P450_E_grp-IV"/>
</dbReference>
<proteinExistence type="inferred from homology"/>
<feature type="transmembrane region" description="Helical" evidence="6">
    <location>
        <begin position="27"/>
        <end position="49"/>
    </location>
</feature>
<evidence type="ECO:0000256" key="1">
    <source>
        <dbReference type="ARBA" id="ARBA00001971"/>
    </source>
</evidence>
<dbReference type="AlphaFoldDB" id="A0A0F4GK55"/>
<name>A0A0F4GK55_9PEZI</name>
<comment type="similarity">
    <text evidence="2">Belongs to the cytochrome P450 family.</text>
</comment>
<dbReference type="EMBL" id="LAFY01000467">
    <property type="protein sequence ID" value="KJX97633.1"/>
    <property type="molecule type" value="Genomic_DNA"/>
</dbReference>
<reference evidence="7 8" key="1">
    <citation type="submission" date="2015-03" db="EMBL/GenBank/DDBJ databases">
        <title>RNA-seq based gene annotation and comparative genomics of four Zymoseptoria species reveal species-specific pathogenicity related genes and transposable element activity.</title>
        <authorList>
            <person name="Grandaubert J."/>
            <person name="Bhattacharyya A."/>
            <person name="Stukenbrock E.H."/>
        </authorList>
    </citation>
    <scope>NUCLEOTIDE SEQUENCE [LARGE SCALE GENOMIC DNA]</scope>
    <source>
        <strain evidence="7 8">Zb18110</strain>
    </source>
</reference>
<keyword evidence="6" id="KW-0472">Membrane</keyword>
<dbReference type="PRINTS" id="PR00385">
    <property type="entry name" value="P450"/>
</dbReference>
<dbReference type="GO" id="GO:0020037">
    <property type="term" value="F:heme binding"/>
    <property type="evidence" value="ECO:0007669"/>
    <property type="project" value="InterPro"/>
</dbReference>
<keyword evidence="4 5" id="KW-0408">Iron</keyword>
<dbReference type="InterPro" id="IPR050121">
    <property type="entry name" value="Cytochrome_P450_monoxygenase"/>
</dbReference>
<evidence type="ECO:0000256" key="2">
    <source>
        <dbReference type="ARBA" id="ARBA00010617"/>
    </source>
</evidence>
<keyword evidence="6" id="KW-0812">Transmembrane</keyword>
<feature type="binding site" description="axial binding residue" evidence="5">
    <location>
        <position position="501"/>
    </location>
    <ligand>
        <name>heme</name>
        <dbReference type="ChEBI" id="CHEBI:30413"/>
    </ligand>
    <ligandPart>
        <name>Fe</name>
        <dbReference type="ChEBI" id="CHEBI:18248"/>
    </ligandPart>
</feature>
<accession>A0A0F4GK55</accession>
<evidence type="ECO:0000256" key="3">
    <source>
        <dbReference type="ARBA" id="ARBA00022723"/>
    </source>
</evidence>
<gene>
    <name evidence="7" type="ORF">TI39_contig475g00003</name>
</gene>
<dbReference type="GO" id="GO:0004497">
    <property type="term" value="F:monooxygenase activity"/>
    <property type="evidence" value="ECO:0007669"/>
    <property type="project" value="InterPro"/>
</dbReference>
<keyword evidence="3 5" id="KW-0479">Metal-binding</keyword>
<dbReference type="InterPro" id="IPR001128">
    <property type="entry name" value="Cyt_P450"/>
</dbReference>
<evidence type="ECO:0000256" key="5">
    <source>
        <dbReference type="PIRSR" id="PIRSR602403-1"/>
    </source>
</evidence>
<dbReference type="STRING" id="1047168.A0A0F4GK55"/>
<evidence type="ECO:0000313" key="7">
    <source>
        <dbReference type="EMBL" id="KJX97633.1"/>
    </source>
</evidence>
<organism evidence="7 8">
    <name type="scientific">Zymoseptoria brevis</name>
    <dbReference type="NCBI Taxonomy" id="1047168"/>
    <lineage>
        <taxon>Eukaryota</taxon>
        <taxon>Fungi</taxon>
        <taxon>Dikarya</taxon>
        <taxon>Ascomycota</taxon>
        <taxon>Pezizomycotina</taxon>
        <taxon>Dothideomycetes</taxon>
        <taxon>Dothideomycetidae</taxon>
        <taxon>Mycosphaerellales</taxon>
        <taxon>Mycosphaerellaceae</taxon>
        <taxon>Zymoseptoria</taxon>
    </lineage>
</organism>
<dbReference type="GO" id="GO:0016705">
    <property type="term" value="F:oxidoreductase activity, acting on paired donors, with incorporation or reduction of molecular oxygen"/>
    <property type="evidence" value="ECO:0007669"/>
    <property type="project" value="InterPro"/>
</dbReference>
<evidence type="ECO:0000256" key="6">
    <source>
        <dbReference type="SAM" id="Phobius"/>
    </source>
</evidence>
<evidence type="ECO:0000256" key="4">
    <source>
        <dbReference type="ARBA" id="ARBA00023004"/>
    </source>
</evidence>
<dbReference type="Gene3D" id="1.10.630.10">
    <property type="entry name" value="Cytochrome P450"/>
    <property type="match status" value="1"/>
</dbReference>
<dbReference type="CDD" id="cd11069">
    <property type="entry name" value="CYP_FUM15-like"/>
    <property type="match status" value="1"/>
</dbReference>
<dbReference type="GO" id="GO:0005506">
    <property type="term" value="F:iron ion binding"/>
    <property type="evidence" value="ECO:0007669"/>
    <property type="project" value="InterPro"/>
</dbReference>
<dbReference type="OrthoDB" id="1470350at2759"/>
<protein>
    <submittedName>
        <fullName evidence="7">Cytochrome p450 like protein</fullName>
    </submittedName>
</protein>
<evidence type="ECO:0000313" key="8">
    <source>
        <dbReference type="Proteomes" id="UP000033647"/>
    </source>
</evidence>
<dbReference type="InterPro" id="IPR036396">
    <property type="entry name" value="Cyt_P450_sf"/>
</dbReference>
<dbReference type="Proteomes" id="UP000033647">
    <property type="component" value="Unassembled WGS sequence"/>
</dbReference>